<dbReference type="RefSeq" id="WP_166092784.1">
    <property type="nucleotide sequence ID" value="NZ_CP049871.1"/>
</dbReference>
<dbReference type="GO" id="GO:0019242">
    <property type="term" value="P:methylglyoxal biosynthetic process"/>
    <property type="evidence" value="ECO:0007669"/>
    <property type="project" value="InterPro"/>
</dbReference>
<proteinExistence type="predicted"/>
<keyword evidence="3" id="KW-1185">Reference proteome</keyword>
<dbReference type="PANTHER" id="PTHR30492:SF0">
    <property type="entry name" value="METHYLGLYOXAL SYNTHASE"/>
    <property type="match status" value="1"/>
</dbReference>
<evidence type="ECO:0000313" key="3">
    <source>
        <dbReference type="Proteomes" id="UP000502502"/>
    </source>
</evidence>
<dbReference type="GO" id="GO:0008929">
    <property type="term" value="F:methylglyoxal synthase activity"/>
    <property type="evidence" value="ECO:0007669"/>
    <property type="project" value="InterPro"/>
</dbReference>
<gene>
    <name evidence="2" type="ORF">G7078_02830</name>
</gene>
<organism evidence="2 3">
    <name type="scientific">Sphingomonas sinipercae</name>
    <dbReference type="NCBI Taxonomy" id="2714944"/>
    <lineage>
        <taxon>Bacteria</taxon>
        <taxon>Pseudomonadati</taxon>
        <taxon>Pseudomonadota</taxon>
        <taxon>Alphaproteobacteria</taxon>
        <taxon>Sphingomonadales</taxon>
        <taxon>Sphingomonadaceae</taxon>
        <taxon>Sphingomonas</taxon>
    </lineage>
</organism>
<dbReference type="GO" id="GO:0005829">
    <property type="term" value="C:cytosol"/>
    <property type="evidence" value="ECO:0007669"/>
    <property type="project" value="TreeGrafter"/>
</dbReference>
<dbReference type="SUPFAM" id="SSF111331">
    <property type="entry name" value="NAD kinase/diacylglycerol kinase-like"/>
    <property type="match status" value="1"/>
</dbReference>
<dbReference type="EMBL" id="CP049871">
    <property type="protein sequence ID" value="QIL01824.1"/>
    <property type="molecule type" value="Genomic_DNA"/>
</dbReference>
<dbReference type="Proteomes" id="UP000502502">
    <property type="component" value="Chromosome"/>
</dbReference>
<dbReference type="Gene3D" id="2.60.200.40">
    <property type="match status" value="1"/>
</dbReference>
<keyword evidence="2" id="KW-0808">Transferase</keyword>
<evidence type="ECO:0000313" key="2">
    <source>
        <dbReference type="EMBL" id="QIL01824.1"/>
    </source>
</evidence>
<dbReference type="PROSITE" id="PS50146">
    <property type="entry name" value="DAGK"/>
    <property type="match status" value="1"/>
</dbReference>
<sequence>MFLCWRVRPPAEGRFLNDSPGAASAVILINQGGGSAGGDDVADKVRAALAEAGIDGEVELLDGAKCAERAAEAVAGKVPLVIAGGGDGTISAAAGAIAGSGTVLGVLPLGTLNHFARDLGIPFDIAEACKIIAAGRTQKVDVAELNGRVFINNSALGLYPLMVADREVQQKRLGRSKRLALLVASIRTLIRFRHQRLRLTVNDSQTATIDTSLLFVGNNDYGISLPAAGKRESLSDGELCVMVLRKKGRLGLAAASLRALVGLRRRDDMIRLDHVKTIKVDSRRSHLTVAVDGETVQLPAPLEYRIRPRALLVIGS</sequence>
<dbReference type="InterPro" id="IPR016064">
    <property type="entry name" value="NAD/diacylglycerol_kinase_sf"/>
</dbReference>
<dbReference type="KEGG" id="ssin:G7078_02830"/>
<dbReference type="Gene3D" id="3.40.50.10330">
    <property type="entry name" value="Probable inorganic polyphosphate/atp-NAD kinase, domain 1"/>
    <property type="match status" value="1"/>
</dbReference>
<reference evidence="2 3" key="1">
    <citation type="submission" date="2020-03" db="EMBL/GenBank/DDBJ databases">
        <title>Sphingomonas sp. nov., isolated from fish.</title>
        <authorList>
            <person name="Hyun D.-W."/>
            <person name="Bae J.-W."/>
        </authorList>
    </citation>
    <scope>NUCLEOTIDE SEQUENCE [LARGE SCALE GENOMIC DNA]</scope>
    <source>
        <strain evidence="2 3">HDW15C</strain>
    </source>
</reference>
<keyword evidence="2" id="KW-0418">Kinase</keyword>
<accession>A0A6G7ZLG7</accession>
<dbReference type="InterPro" id="IPR045540">
    <property type="entry name" value="YegS/DAGK_C"/>
</dbReference>
<dbReference type="InterPro" id="IPR001206">
    <property type="entry name" value="Diacylglycerol_kinase_cat_dom"/>
</dbReference>
<dbReference type="Pfam" id="PF00781">
    <property type="entry name" value="DAGK_cat"/>
    <property type="match status" value="1"/>
</dbReference>
<feature type="domain" description="DAGKc" evidence="1">
    <location>
        <begin position="20"/>
        <end position="149"/>
    </location>
</feature>
<dbReference type="SMART" id="SM00046">
    <property type="entry name" value="DAGKc"/>
    <property type="match status" value="1"/>
</dbReference>
<dbReference type="Pfam" id="PF19279">
    <property type="entry name" value="YegS_C"/>
    <property type="match status" value="1"/>
</dbReference>
<dbReference type="AlphaFoldDB" id="A0A6G7ZLG7"/>
<dbReference type="GO" id="GO:0016301">
    <property type="term" value="F:kinase activity"/>
    <property type="evidence" value="ECO:0007669"/>
    <property type="project" value="UniProtKB-KW"/>
</dbReference>
<protein>
    <submittedName>
        <fullName evidence="2">Diacylglycerol kinase family lipid kinase</fullName>
    </submittedName>
</protein>
<dbReference type="PANTHER" id="PTHR30492">
    <property type="entry name" value="METHYLGLYOXAL SYNTHASE"/>
    <property type="match status" value="1"/>
</dbReference>
<name>A0A6G7ZLG7_9SPHN</name>
<dbReference type="InterPro" id="IPR004363">
    <property type="entry name" value="Methylgl_synth"/>
</dbReference>
<evidence type="ECO:0000259" key="1">
    <source>
        <dbReference type="PROSITE" id="PS50146"/>
    </source>
</evidence>
<dbReference type="InterPro" id="IPR017438">
    <property type="entry name" value="ATP-NAD_kinase_N"/>
</dbReference>